<dbReference type="AlphaFoldDB" id="A0A133VGB0"/>
<comment type="caution">
    <text evidence="2">The sequence shown here is derived from an EMBL/GenBank/DDBJ whole genome shotgun (WGS) entry which is preliminary data.</text>
</comment>
<reference evidence="2 3" key="1">
    <citation type="journal article" date="2016" name="Sci. Rep.">
        <title>Metabolic traits of an uncultured archaeal lineage -MSBL1- from brine pools of the Red Sea.</title>
        <authorList>
            <person name="Mwirichia R."/>
            <person name="Alam I."/>
            <person name="Rashid M."/>
            <person name="Vinu M."/>
            <person name="Ba-Alawi W."/>
            <person name="Anthony Kamau A."/>
            <person name="Kamanda Ngugi D."/>
            <person name="Goker M."/>
            <person name="Klenk H.P."/>
            <person name="Bajic V."/>
            <person name="Stingl U."/>
        </authorList>
    </citation>
    <scope>NUCLEOTIDE SEQUENCE [LARGE SCALE GENOMIC DNA]</scope>
    <source>
        <strain evidence="2">SCGC-AAA382A13</strain>
    </source>
</reference>
<evidence type="ECO:0000256" key="1">
    <source>
        <dbReference type="SAM" id="MobiDB-lite"/>
    </source>
</evidence>
<protein>
    <submittedName>
        <fullName evidence="2">Uncharacterized protein</fullName>
    </submittedName>
</protein>
<sequence>MWKFTPGSPRSTRSSHRPTSRPSLPQAPKRHLSKDLEIPHVMNLPLSLRGTLQEEQEKSPDFQDEG</sequence>
<evidence type="ECO:0000313" key="3">
    <source>
        <dbReference type="Proteomes" id="UP000070311"/>
    </source>
</evidence>
<feature type="region of interest" description="Disordered" evidence="1">
    <location>
        <begin position="47"/>
        <end position="66"/>
    </location>
</feature>
<accession>A0A133VGB0</accession>
<evidence type="ECO:0000313" key="2">
    <source>
        <dbReference type="EMBL" id="KXB05479.1"/>
    </source>
</evidence>
<dbReference type="Proteomes" id="UP000070311">
    <property type="component" value="Unassembled WGS sequence"/>
</dbReference>
<feature type="compositionally biased region" description="Low complexity" evidence="1">
    <location>
        <begin position="1"/>
        <end position="12"/>
    </location>
</feature>
<name>A0A133VGB0_9EURY</name>
<dbReference type="EMBL" id="LHYD01000010">
    <property type="protein sequence ID" value="KXB05479.1"/>
    <property type="molecule type" value="Genomic_DNA"/>
</dbReference>
<feature type="compositionally biased region" description="Basic and acidic residues" evidence="1">
    <location>
        <begin position="55"/>
        <end position="66"/>
    </location>
</feature>
<organism evidence="2 3">
    <name type="scientific">candidate division MSBL1 archaeon SCGC-AAA382A13</name>
    <dbReference type="NCBI Taxonomy" id="1698279"/>
    <lineage>
        <taxon>Archaea</taxon>
        <taxon>Methanobacteriati</taxon>
        <taxon>Methanobacteriota</taxon>
        <taxon>candidate division MSBL1</taxon>
    </lineage>
</organism>
<feature type="region of interest" description="Disordered" evidence="1">
    <location>
        <begin position="1"/>
        <end position="39"/>
    </location>
</feature>
<gene>
    <name evidence="2" type="ORF">AKJ50_00820</name>
</gene>
<proteinExistence type="predicted"/>
<keyword evidence="3" id="KW-1185">Reference proteome</keyword>